<dbReference type="EMBL" id="GL983633">
    <property type="protein sequence ID" value="EGR32540.1"/>
    <property type="molecule type" value="Genomic_DNA"/>
</dbReference>
<evidence type="ECO:0008006" key="5">
    <source>
        <dbReference type="Google" id="ProtNLM"/>
    </source>
</evidence>
<accession>G0QQG5</accession>
<evidence type="ECO:0000313" key="4">
    <source>
        <dbReference type="Proteomes" id="UP000008983"/>
    </source>
</evidence>
<dbReference type="SUPFAM" id="SSF82185">
    <property type="entry name" value="Histone H3 K4-specific methyltransferase SET7/9 N-terminal domain"/>
    <property type="match status" value="1"/>
</dbReference>
<keyword evidence="1" id="KW-0677">Repeat</keyword>
<dbReference type="Pfam" id="PF02493">
    <property type="entry name" value="MORN"/>
    <property type="match status" value="4"/>
</dbReference>
<dbReference type="STRING" id="857967.G0QQG5"/>
<dbReference type="OrthoDB" id="282259at2759"/>
<keyword evidence="4" id="KW-1185">Reference proteome</keyword>
<reference evidence="3 4" key="1">
    <citation type="submission" date="2011-07" db="EMBL/GenBank/DDBJ databases">
        <authorList>
            <person name="Coyne R."/>
            <person name="Brami D."/>
            <person name="Johnson J."/>
            <person name="Hostetler J."/>
            <person name="Hannick L."/>
            <person name="Clark T."/>
            <person name="Cassidy-Hanley D."/>
            <person name="Inman J."/>
        </authorList>
    </citation>
    <scope>NUCLEOTIDE SEQUENCE [LARGE SCALE GENOMIC DNA]</scope>
    <source>
        <strain evidence="3 4">G5</strain>
    </source>
</reference>
<dbReference type="InterPro" id="IPR003409">
    <property type="entry name" value="MORN"/>
</dbReference>
<name>G0QQG5_ICHMU</name>
<proteinExistence type="predicted"/>
<keyword evidence="2" id="KW-1133">Transmembrane helix</keyword>
<evidence type="ECO:0000256" key="1">
    <source>
        <dbReference type="ARBA" id="ARBA00022737"/>
    </source>
</evidence>
<dbReference type="SMART" id="SM00698">
    <property type="entry name" value="MORN"/>
    <property type="match status" value="4"/>
</dbReference>
<dbReference type="RefSeq" id="XP_004036526.1">
    <property type="nucleotide sequence ID" value="XM_004036478.1"/>
</dbReference>
<dbReference type="PANTHER" id="PTHR23084:SF179">
    <property type="entry name" value="OS10G0565000 PROTEIN"/>
    <property type="match status" value="1"/>
</dbReference>
<dbReference type="eggNOG" id="KOG0229">
    <property type="taxonomic scope" value="Eukaryota"/>
</dbReference>
<keyword evidence="2" id="KW-0472">Membrane</keyword>
<dbReference type="Gene3D" id="2.20.110.10">
    <property type="entry name" value="Histone H3 K4-specific methyltransferase SET7/9 N-terminal domain"/>
    <property type="match status" value="2"/>
</dbReference>
<organism evidence="3 4">
    <name type="scientific">Ichthyophthirius multifiliis</name>
    <name type="common">White spot disease agent</name>
    <name type="synonym">Ich</name>
    <dbReference type="NCBI Taxonomy" id="5932"/>
    <lineage>
        <taxon>Eukaryota</taxon>
        <taxon>Sar</taxon>
        <taxon>Alveolata</taxon>
        <taxon>Ciliophora</taxon>
        <taxon>Intramacronucleata</taxon>
        <taxon>Oligohymenophorea</taxon>
        <taxon>Hymenostomatida</taxon>
        <taxon>Ophryoglenina</taxon>
        <taxon>Ichthyophthirius</taxon>
    </lineage>
</organism>
<evidence type="ECO:0000256" key="2">
    <source>
        <dbReference type="SAM" id="Phobius"/>
    </source>
</evidence>
<feature type="non-terminal residue" evidence="3">
    <location>
        <position position="335"/>
    </location>
</feature>
<feature type="transmembrane region" description="Helical" evidence="2">
    <location>
        <begin position="183"/>
        <end position="206"/>
    </location>
</feature>
<dbReference type="GeneID" id="14908704"/>
<dbReference type="PANTHER" id="PTHR23084">
    <property type="entry name" value="PHOSPHATIDYLINOSITOL-4-PHOSPHATE 5-KINASE RELATED"/>
    <property type="match status" value="1"/>
</dbReference>
<sequence>MGNQCGCVVDKNVENQTQIESEKHISDKKHIYIVQDQSEKSLGQNFEKREKRPAYTFKSQAVYDGEWKGNMRDGYGVQKWIDGAKYEGEWVNNKACGKGKFYHVDGDIFEGQWENDKANGYGIYYHTNGAKYQGEWKNDLQHGNGIETWNDGSIFEGTYEFGKNKGKEYINGLMGILYPLNQLYFYLDLIMMGYGIIIKQVDLYFFKKRIIIQYNQKKRELINGKMEDNIKENGLIIKCMEKVFILGKMEENMKVIIQMIKKMDMVSINGLMVDYMMENGKMENNMDKENIIQLMELLCLEYGKMVKELNGQMIIIKKKQQSKTNINILINIILV</sequence>
<protein>
    <recommendedName>
        <fullName evidence="5">MORN repeat protein</fullName>
    </recommendedName>
</protein>
<dbReference type="InParanoid" id="G0QQG5"/>
<evidence type="ECO:0000313" key="3">
    <source>
        <dbReference type="EMBL" id="EGR32540.1"/>
    </source>
</evidence>
<dbReference type="AlphaFoldDB" id="G0QQG5"/>
<keyword evidence="2" id="KW-0812">Transmembrane</keyword>
<dbReference type="Proteomes" id="UP000008983">
    <property type="component" value="Unassembled WGS sequence"/>
</dbReference>
<gene>
    <name evidence="3" type="ORF">IMG5_078660</name>
</gene>